<dbReference type="EMBL" id="JACCBU010000001">
    <property type="protein sequence ID" value="NYE69765.1"/>
    <property type="molecule type" value="Genomic_DNA"/>
</dbReference>
<name>A0A7Y9LAN0_9ACTN</name>
<sequence length="814" mass="87374">MRRVPRTLAAVLAVALWLLAATAMPARAEDADVVRSLDVTYDVQANGTVDVRYRLDWDFGKTGSHGIKLTLVTAEPWDDDPLKEAVYEIRDLAVTSPTGVPTDVDARDNEYSGTRELRIGDPDTTLNVSRATYEVSYTLAGALRTFDGKPQLHWDVTSRDFPAIDAFTITVTGPADVPRARCLQGRTECASEVAGHRATLRGQQVAASQPITAVTEFEAGSVKNAKPRLRDRDLRNPALLATDATITVGADGSALVEERLRVQPSRRDSEISWEIPERRSLTWNRDQLLTVSDFRLTLSNGTPVRTTRTVQAEGGDRQRALIAADLPVTTKPVDLVARYRVAGALLADGSGPAAFRWPISTFDTRRYEIPVRERRTWKLPAEVSSVGCAFQEYLDEPDRWCPHDDELATAGDTVTFQRTATDLGGPQHWIMIEIPADSVGVLEPLTDDSTLARGLAATGVAVGSVIIFPVLGWLLALIRVGAARDQRYQNVPPGVIGSNEQVGTAPLRGVVPVRFEPPDATLTEIGLVLDRGPKPLHLAATLTNLAVTGAVRLRSKPLAVWPEDAEKATSDFERSLVATIERYGKDGQLSNAAKQRLDGLLRSRSHRPDLLRKPPVFGLTTVIRLLGSVLLAVIGTIVTIATGSWVWLAVGFGGGALLWVGIGLRAWRHSPLVLTAKGSALADQAAGFREYLRTAESHELNFHADVDVYRRQLPWAVLFDEVERWTAACRELAAAGRIQPPAVDFLVGSQSLSSLGYELRGLSRSIAPSAFTGSGGSGGSGGGSSSFGGSGSSSGFSSSSSGGSGGGGTSASSW</sequence>
<feature type="transmembrane region" description="Helical" evidence="2">
    <location>
        <begin position="646"/>
        <end position="667"/>
    </location>
</feature>
<feature type="domain" description="DUF2207" evidence="4">
    <location>
        <begin position="34"/>
        <end position="189"/>
    </location>
</feature>
<feature type="region of interest" description="Disordered" evidence="1">
    <location>
        <begin position="773"/>
        <end position="814"/>
    </location>
</feature>
<evidence type="ECO:0000259" key="4">
    <source>
        <dbReference type="Pfam" id="PF09972"/>
    </source>
</evidence>
<dbReference type="Pfam" id="PF09972">
    <property type="entry name" value="DUF2207"/>
    <property type="match status" value="1"/>
</dbReference>
<keyword evidence="2" id="KW-0812">Transmembrane</keyword>
<feature type="compositionally biased region" description="Gly residues" evidence="1">
    <location>
        <begin position="802"/>
        <end position="814"/>
    </location>
</feature>
<keyword evidence="7" id="KW-1185">Reference proteome</keyword>
<evidence type="ECO:0008006" key="8">
    <source>
        <dbReference type="Google" id="ProtNLM"/>
    </source>
</evidence>
<dbReference type="InterPro" id="IPR018702">
    <property type="entry name" value="DUF2207"/>
</dbReference>
<reference evidence="6 7" key="1">
    <citation type="submission" date="2020-07" db="EMBL/GenBank/DDBJ databases">
        <title>Sequencing the genomes of 1000 actinobacteria strains.</title>
        <authorList>
            <person name="Klenk H.-P."/>
        </authorList>
    </citation>
    <scope>NUCLEOTIDE SEQUENCE [LARGE SCALE GENOMIC DNA]</scope>
    <source>
        <strain evidence="6 7">DSM 22083</strain>
    </source>
</reference>
<feature type="compositionally biased region" description="Gly residues" evidence="1">
    <location>
        <begin position="773"/>
        <end position="792"/>
    </location>
</feature>
<organism evidence="6 7">
    <name type="scientific">Microlunatus parietis</name>
    <dbReference type="NCBI Taxonomy" id="682979"/>
    <lineage>
        <taxon>Bacteria</taxon>
        <taxon>Bacillati</taxon>
        <taxon>Actinomycetota</taxon>
        <taxon>Actinomycetes</taxon>
        <taxon>Propionibacteriales</taxon>
        <taxon>Propionibacteriaceae</taxon>
        <taxon>Microlunatus</taxon>
    </lineage>
</organism>
<dbReference type="RefSeq" id="WP_179748751.1">
    <property type="nucleotide sequence ID" value="NZ_JACCBU010000001.1"/>
</dbReference>
<keyword evidence="2" id="KW-0472">Membrane</keyword>
<comment type="caution">
    <text evidence="6">The sequence shown here is derived from an EMBL/GenBank/DDBJ whole genome shotgun (WGS) entry which is preliminary data.</text>
</comment>
<evidence type="ECO:0000313" key="7">
    <source>
        <dbReference type="Proteomes" id="UP000569914"/>
    </source>
</evidence>
<proteinExistence type="predicted"/>
<feature type="transmembrane region" description="Helical" evidence="2">
    <location>
        <begin position="616"/>
        <end position="640"/>
    </location>
</feature>
<evidence type="ECO:0000256" key="3">
    <source>
        <dbReference type="SAM" id="SignalP"/>
    </source>
</evidence>
<feature type="signal peptide" evidence="3">
    <location>
        <begin position="1"/>
        <end position="28"/>
    </location>
</feature>
<protein>
    <recommendedName>
        <fullName evidence="8">TIGR04222 domain-containing protein</fullName>
    </recommendedName>
</protein>
<evidence type="ECO:0000259" key="5">
    <source>
        <dbReference type="Pfam" id="PF20990"/>
    </source>
</evidence>
<feature type="chain" id="PRO_5031301401" description="TIGR04222 domain-containing protein" evidence="3">
    <location>
        <begin position="29"/>
        <end position="814"/>
    </location>
</feature>
<evidence type="ECO:0000256" key="1">
    <source>
        <dbReference type="SAM" id="MobiDB-lite"/>
    </source>
</evidence>
<dbReference type="InterPro" id="IPR048389">
    <property type="entry name" value="YciQ-like_C"/>
</dbReference>
<dbReference type="Pfam" id="PF20990">
    <property type="entry name" value="DUF2207_C"/>
    <property type="match status" value="1"/>
</dbReference>
<evidence type="ECO:0000256" key="2">
    <source>
        <dbReference type="SAM" id="Phobius"/>
    </source>
</evidence>
<feature type="transmembrane region" description="Helical" evidence="2">
    <location>
        <begin position="455"/>
        <end position="478"/>
    </location>
</feature>
<keyword evidence="3" id="KW-0732">Signal</keyword>
<gene>
    <name evidence="6" type="ORF">BKA15_001094</name>
</gene>
<feature type="domain" description="Predicted membrane protein YciQ-like C-terminal" evidence="5">
    <location>
        <begin position="515"/>
        <end position="726"/>
    </location>
</feature>
<keyword evidence="2" id="KW-1133">Transmembrane helix</keyword>
<evidence type="ECO:0000313" key="6">
    <source>
        <dbReference type="EMBL" id="NYE69765.1"/>
    </source>
</evidence>
<accession>A0A7Y9LAN0</accession>
<dbReference type="AlphaFoldDB" id="A0A7Y9LAN0"/>
<dbReference type="Proteomes" id="UP000569914">
    <property type="component" value="Unassembled WGS sequence"/>
</dbReference>